<accession>A0A0M3JZU9</accession>
<name>A0A0M3JZU9_ANISI</name>
<dbReference type="AlphaFoldDB" id="A0A0M3JZU9"/>
<dbReference type="WBParaSite" id="ASIM_0001405901-mRNA-1">
    <property type="protein sequence ID" value="ASIM_0001405901-mRNA-1"/>
    <property type="gene ID" value="ASIM_0001405901"/>
</dbReference>
<evidence type="ECO:0000313" key="1">
    <source>
        <dbReference type="WBParaSite" id="ASIM_0001405901-mRNA-1"/>
    </source>
</evidence>
<sequence>LRFGGLFANNVLASDRQMHYKFLSFGELNFVYFCLKNGVVMMHEKMSQEVMQQCSAIALCLFLMHKSSEENGWDGDDTVRMCLSHRVCRQSKHTPFHQRN</sequence>
<protein>
    <submittedName>
        <fullName evidence="1">PDEase domain-containing protein</fullName>
    </submittedName>
</protein>
<organism evidence="1">
    <name type="scientific">Anisakis simplex</name>
    <name type="common">Herring worm</name>
    <dbReference type="NCBI Taxonomy" id="6269"/>
    <lineage>
        <taxon>Eukaryota</taxon>
        <taxon>Metazoa</taxon>
        <taxon>Ecdysozoa</taxon>
        <taxon>Nematoda</taxon>
        <taxon>Chromadorea</taxon>
        <taxon>Rhabditida</taxon>
        <taxon>Spirurina</taxon>
        <taxon>Ascaridomorpha</taxon>
        <taxon>Ascaridoidea</taxon>
        <taxon>Anisakidae</taxon>
        <taxon>Anisakis</taxon>
        <taxon>Anisakis simplex complex</taxon>
    </lineage>
</organism>
<reference evidence="1" key="1">
    <citation type="submission" date="2017-02" db="UniProtKB">
        <authorList>
            <consortium name="WormBaseParasite"/>
        </authorList>
    </citation>
    <scope>IDENTIFICATION</scope>
</reference>
<proteinExistence type="predicted"/>